<dbReference type="SMART" id="SM00530">
    <property type="entry name" value="HTH_XRE"/>
    <property type="match status" value="1"/>
</dbReference>
<reference evidence="3" key="1">
    <citation type="submission" date="2016-10" db="EMBL/GenBank/DDBJ databases">
        <authorList>
            <person name="Varghese N."/>
            <person name="Submissions S."/>
        </authorList>
    </citation>
    <scope>NUCLEOTIDE SEQUENCE [LARGE SCALE GENOMIC DNA]</scope>
    <source>
        <strain evidence="3">DSM 26542</strain>
    </source>
</reference>
<dbReference type="Gene3D" id="1.10.260.40">
    <property type="entry name" value="lambda repressor-like DNA-binding domains"/>
    <property type="match status" value="1"/>
</dbReference>
<dbReference type="AlphaFoldDB" id="A0A1I3V3V1"/>
<dbReference type="STRING" id="1150112.SAMN04487893_12213"/>
<dbReference type="InterPro" id="IPR001387">
    <property type="entry name" value="Cro/C1-type_HTH"/>
</dbReference>
<dbReference type="OrthoDB" id="760100at2"/>
<name>A0A1I3V3V1_9FLAO</name>
<dbReference type="PROSITE" id="PS50943">
    <property type="entry name" value="HTH_CROC1"/>
    <property type="match status" value="1"/>
</dbReference>
<organism evidence="2 3">
    <name type="scientific">Myroides guanonis</name>
    <dbReference type="NCBI Taxonomy" id="1150112"/>
    <lineage>
        <taxon>Bacteria</taxon>
        <taxon>Pseudomonadati</taxon>
        <taxon>Bacteroidota</taxon>
        <taxon>Flavobacteriia</taxon>
        <taxon>Flavobacteriales</taxon>
        <taxon>Flavobacteriaceae</taxon>
        <taxon>Myroides</taxon>
    </lineage>
</organism>
<keyword evidence="3" id="KW-1185">Reference proteome</keyword>
<proteinExistence type="predicted"/>
<sequence>MSRKDSHLYIKELATKLRAKRIERGYTIADICKMIGVVKETLSKIEKGESKNIIHLLDYARAVGVEFSSLESMNLSFEPLVPLSEEELNETGLTAIIRKHIINTTFLDTGKVVAQIKDELVGKGLIDKGTKSNVISNVMSNLLKEKEVSNISKNPSTRVYIKFVKEDEDKK</sequence>
<dbReference type="Pfam" id="PF01381">
    <property type="entry name" value="HTH_3"/>
    <property type="match status" value="1"/>
</dbReference>
<accession>A0A1I3V3V1</accession>
<dbReference type="EMBL" id="FORU01000022">
    <property type="protein sequence ID" value="SFJ89026.1"/>
    <property type="molecule type" value="Genomic_DNA"/>
</dbReference>
<evidence type="ECO:0000259" key="1">
    <source>
        <dbReference type="PROSITE" id="PS50943"/>
    </source>
</evidence>
<dbReference type="CDD" id="cd00093">
    <property type="entry name" value="HTH_XRE"/>
    <property type="match status" value="1"/>
</dbReference>
<dbReference type="GO" id="GO:0003677">
    <property type="term" value="F:DNA binding"/>
    <property type="evidence" value="ECO:0007669"/>
    <property type="project" value="InterPro"/>
</dbReference>
<gene>
    <name evidence="2" type="ORF">SAMN04487893_12213</name>
</gene>
<dbReference type="RefSeq" id="WP_090681467.1">
    <property type="nucleotide sequence ID" value="NZ_FORU01000022.1"/>
</dbReference>
<evidence type="ECO:0000313" key="3">
    <source>
        <dbReference type="Proteomes" id="UP000243887"/>
    </source>
</evidence>
<dbReference type="InterPro" id="IPR010982">
    <property type="entry name" value="Lambda_DNA-bd_dom_sf"/>
</dbReference>
<evidence type="ECO:0000313" key="2">
    <source>
        <dbReference type="EMBL" id="SFJ89026.1"/>
    </source>
</evidence>
<dbReference type="Proteomes" id="UP000243887">
    <property type="component" value="Unassembled WGS sequence"/>
</dbReference>
<feature type="domain" description="HTH cro/C1-type" evidence="1">
    <location>
        <begin position="17"/>
        <end position="70"/>
    </location>
</feature>
<protein>
    <submittedName>
        <fullName evidence="2">Helix-turn-helix domain-containing protein</fullName>
    </submittedName>
</protein>
<dbReference type="SUPFAM" id="SSF47413">
    <property type="entry name" value="lambda repressor-like DNA-binding domains"/>
    <property type="match status" value="1"/>
</dbReference>